<dbReference type="OrthoDB" id="5471072at2"/>
<evidence type="ECO:0000313" key="2">
    <source>
        <dbReference type="EMBL" id="ACS81145.1"/>
    </source>
</evidence>
<dbReference type="Proteomes" id="UP000002601">
    <property type="component" value="Chromosome"/>
</dbReference>
<dbReference type="STRING" id="526222.Desal_3094"/>
<dbReference type="HOGENOM" id="CLU_113233_0_0_7"/>
<gene>
    <name evidence="2" type="ordered locus">Desal_3094</name>
</gene>
<dbReference type="RefSeq" id="WP_015852961.1">
    <property type="nucleotide sequence ID" value="NC_012881.1"/>
</dbReference>
<dbReference type="EMBL" id="CP001649">
    <property type="protein sequence ID" value="ACS81145.1"/>
    <property type="molecule type" value="Genomic_DNA"/>
</dbReference>
<keyword evidence="1" id="KW-0812">Transmembrane</keyword>
<evidence type="ECO:0000256" key="1">
    <source>
        <dbReference type="SAM" id="Phobius"/>
    </source>
</evidence>
<feature type="transmembrane region" description="Helical" evidence="1">
    <location>
        <begin position="47"/>
        <end position="71"/>
    </location>
</feature>
<name>C6C1H0_MARSD</name>
<keyword evidence="1" id="KW-1133">Transmembrane helix</keyword>
<sequence>MIKALAQKKYNYLRVAPLPHFVLGLCIGMVVTLAWLAAEFYRDGHSLGFITSAAIAMSWVTGAFFSVADIISRYREYLRIRKMLVDKGFSDKIFKAVATSRCQRDAALWAARQTGYGCLAKKVYHRLGYRWYHVMPDMLVRNPFRIFTPKFLRTAFMPGKRVNEEK</sequence>
<dbReference type="KEGG" id="dsa:Desal_3094"/>
<dbReference type="AlphaFoldDB" id="C6C1H0"/>
<evidence type="ECO:0000313" key="3">
    <source>
        <dbReference type="Proteomes" id="UP000002601"/>
    </source>
</evidence>
<reference evidence="2 3" key="1">
    <citation type="submission" date="2009-06" db="EMBL/GenBank/DDBJ databases">
        <title>Complete sequence of Desulfovibrio salexigens DSM 2638.</title>
        <authorList>
            <consortium name="US DOE Joint Genome Institute"/>
            <person name="Lucas S."/>
            <person name="Copeland A."/>
            <person name="Lapidus A."/>
            <person name="Glavina del Rio T."/>
            <person name="Tice H."/>
            <person name="Bruce D."/>
            <person name="Goodwin L."/>
            <person name="Pitluck S."/>
            <person name="Munk A.C."/>
            <person name="Brettin T."/>
            <person name="Detter J.C."/>
            <person name="Han C."/>
            <person name="Tapia R."/>
            <person name="Larimer F."/>
            <person name="Land M."/>
            <person name="Hauser L."/>
            <person name="Kyrpides N."/>
            <person name="Anderson I."/>
            <person name="Wall J.D."/>
            <person name="Arkin A.P."/>
            <person name="Dehal P."/>
            <person name="Chivian D."/>
            <person name="Giles B."/>
            <person name="Hazen T.C."/>
        </authorList>
    </citation>
    <scope>NUCLEOTIDE SEQUENCE [LARGE SCALE GENOMIC DNA]</scope>
    <source>
        <strain evidence="3">ATCC 14822 / DSM 2638 / NCIMB 8403 / VKM B-1763</strain>
    </source>
</reference>
<proteinExistence type="predicted"/>
<organism evidence="2 3">
    <name type="scientific">Maridesulfovibrio salexigens (strain ATCC 14822 / DSM 2638 / NCIMB 8403 / VKM B-1763)</name>
    <name type="common">Desulfovibrio salexigens</name>
    <dbReference type="NCBI Taxonomy" id="526222"/>
    <lineage>
        <taxon>Bacteria</taxon>
        <taxon>Pseudomonadati</taxon>
        <taxon>Thermodesulfobacteriota</taxon>
        <taxon>Desulfovibrionia</taxon>
        <taxon>Desulfovibrionales</taxon>
        <taxon>Desulfovibrionaceae</taxon>
        <taxon>Maridesulfovibrio</taxon>
    </lineage>
</organism>
<feature type="transmembrane region" description="Helical" evidence="1">
    <location>
        <begin position="21"/>
        <end position="41"/>
    </location>
</feature>
<keyword evidence="1" id="KW-0472">Membrane</keyword>
<keyword evidence="3" id="KW-1185">Reference proteome</keyword>
<accession>C6C1H0</accession>
<dbReference type="eggNOG" id="ENOG502ZBPZ">
    <property type="taxonomic scope" value="Bacteria"/>
</dbReference>
<protein>
    <submittedName>
        <fullName evidence="2">Uncharacterized protein</fullName>
    </submittedName>
</protein>